<dbReference type="PANTHER" id="PTHR30408:SF12">
    <property type="entry name" value="TYPE I RESTRICTION ENZYME MJAVIII SPECIFICITY SUBUNIT"/>
    <property type="match status" value="1"/>
</dbReference>
<name>A0A1Z5IPL5_9LACO</name>
<keyword evidence="3" id="KW-0238">DNA-binding</keyword>
<dbReference type="Proteomes" id="UP000198430">
    <property type="component" value="Unassembled WGS sequence"/>
</dbReference>
<evidence type="ECO:0000256" key="3">
    <source>
        <dbReference type="ARBA" id="ARBA00023125"/>
    </source>
</evidence>
<evidence type="ECO:0000313" key="6">
    <source>
        <dbReference type="Proteomes" id="UP000198430"/>
    </source>
</evidence>
<evidence type="ECO:0000259" key="4">
    <source>
        <dbReference type="Pfam" id="PF01420"/>
    </source>
</evidence>
<feature type="domain" description="Type I restriction modification DNA specificity" evidence="4">
    <location>
        <begin position="5"/>
        <end position="172"/>
    </location>
</feature>
<keyword evidence="2" id="KW-0680">Restriction system</keyword>
<comment type="similarity">
    <text evidence="1">Belongs to the type-I restriction system S methylase family.</text>
</comment>
<dbReference type="GO" id="GO:0009307">
    <property type="term" value="P:DNA restriction-modification system"/>
    <property type="evidence" value="ECO:0007669"/>
    <property type="project" value="UniProtKB-KW"/>
</dbReference>
<dbReference type="RefSeq" id="WP_089088687.1">
    <property type="nucleotide sequence ID" value="NZ_BCMH01000008.1"/>
</dbReference>
<gene>
    <name evidence="5" type="primary">hsdS_2</name>
    <name evidence="5" type="ORF">IWT140_01322</name>
</gene>
<dbReference type="PANTHER" id="PTHR30408">
    <property type="entry name" value="TYPE-1 RESTRICTION ENZYME ECOKI SPECIFICITY PROTEIN"/>
    <property type="match status" value="1"/>
</dbReference>
<comment type="caution">
    <text evidence="5">The sequence shown here is derived from an EMBL/GenBank/DDBJ whole genome shotgun (WGS) entry which is preliminary data.</text>
</comment>
<dbReference type="EMBL" id="BCMH01000008">
    <property type="protein sequence ID" value="GAX03697.1"/>
    <property type="molecule type" value="Genomic_DNA"/>
</dbReference>
<dbReference type="InterPro" id="IPR052021">
    <property type="entry name" value="Type-I_RS_S_subunit"/>
</dbReference>
<dbReference type="SUPFAM" id="SSF116734">
    <property type="entry name" value="DNA methylase specificity domain"/>
    <property type="match status" value="1"/>
</dbReference>
<evidence type="ECO:0000313" key="5">
    <source>
        <dbReference type="EMBL" id="GAX03697.1"/>
    </source>
</evidence>
<dbReference type="Gene3D" id="3.90.220.20">
    <property type="entry name" value="DNA methylase specificity domains"/>
    <property type="match status" value="1"/>
</dbReference>
<organism evidence="5 6">
    <name type="scientific">Secundilactobacillus pentosiphilus</name>
    <dbReference type="NCBI Taxonomy" id="1714682"/>
    <lineage>
        <taxon>Bacteria</taxon>
        <taxon>Bacillati</taxon>
        <taxon>Bacillota</taxon>
        <taxon>Bacilli</taxon>
        <taxon>Lactobacillales</taxon>
        <taxon>Lactobacillaceae</taxon>
        <taxon>Secundilactobacillus</taxon>
    </lineage>
</organism>
<dbReference type="AlphaFoldDB" id="A0A1Z5IPL5"/>
<keyword evidence="6" id="KW-1185">Reference proteome</keyword>
<sequence>MSYVWEQRKLSTLARFAKGSGFSKSDFTIEGKSIILYGRMYTNYETVIKNVDTYVNGNSEGIYSMGNEVIVPASGETAEDISRASVVRRPGIILGGDINIIYPNEKIDSEFLALTISNGQQKAEMIKRAQGASIVHLHNNDLKQIKLIFPRKSEQQKISLLISNIEETIAHHQRY</sequence>
<dbReference type="InterPro" id="IPR044946">
    <property type="entry name" value="Restrct_endonuc_typeI_TRD_sf"/>
</dbReference>
<dbReference type="Pfam" id="PF01420">
    <property type="entry name" value="Methylase_S"/>
    <property type="match status" value="1"/>
</dbReference>
<proteinExistence type="inferred from homology"/>
<protein>
    <submittedName>
        <fullName evidence="5">Type I restriction-modification system specificity subunit S</fullName>
    </submittedName>
</protein>
<evidence type="ECO:0000256" key="1">
    <source>
        <dbReference type="ARBA" id="ARBA00010923"/>
    </source>
</evidence>
<accession>A0A1Z5IPL5</accession>
<dbReference type="InterPro" id="IPR000055">
    <property type="entry name" value="Restrct_endonuc_typeI_TRD"/>
</dbReference>
<reference evidence="5 6" key="1">
    <citation type="submission" date="2015-11" db="EMBL/GenBank/DDBJ databases">
        <title>Draft genome sequences of new species of the genus Lactobacillus isolated from orchardgrass silage.</title>
        <authorList>
            <person name="Tohno M."/>
            <person name="Tanizawa Y."/>
            <person name="Arita M."/>
        </authorList>
    </citation>
    <scope>NUCLEOTIDE SEQUENCE [LARGE SCALE GENOMIC DNA]</scope>
    <source>
        <strain evidence="5 6">IWT140</strain>
    </source>
</reference>
<dbReference type="GO" id="GO:0003677">
    <property type="term" value="F:DNA binding"/>
    <property type="evidence" value="ECO:0007669"/>
    <property type="project" value="UniProtKB-KW"/>
</dbReference>
<evidence type="ECO:0000256" key="2">
    <source>
        <dbReference type="ARBA" id="ARBA00022747"/>
    </source>
</evidence>